<organism evidence="1 2">
    <name type="scientific">Solea senegalensis</name>
    <name type="common">Senegalese sole</name>
    <dbReference type="NCBI Taxonomy" id="28829"/>
    <lineage>
        <taxon>Eukaryota</taxon>
        <taxon>Metazoa</taxon>
        <taxon>Chordata</taxon>
        <taxon>Craniata</taxon>
        <taxon>Vertebrata</taxon>
        <taxon>Euteleostomi</taxon>
        <taxon>Actinopterygii</taxon>
        <taxon>Neopterygii</taxon>
        <taxon>Teleostei</taxon>
        <taxon>Neoteleostei</taxon>
        <taxon>Acanthomorphata</taxon>
        <taxon>Carangaria</taxon>
        <taxon>Pleuronectiformes</taxon>
        <taxon>Pleuronectoidei</taxon>
        <taxon>Soleidae</taxon>
        <taxon>Solea</taxon>
    </lineage>
</organism>
<reference evidence="1 2" key="1">
    <citation type="journal article" date="2021" name="Sci. Rep.">
        <title>Chromosome anchoring in Senegalese sole (Solea senegalensis) reveals sex-associated markers and genome rearrangements in flatfish.</title>
        <authorList>
            <person name="Guerrero-Cozar I."/>
            <person name="Gomez-Garrido J."/>
            <person name="Berbel C."/>
            <person name="Martinez-Blanch J.F."/>
            <person name="Alioto T."/>
            <person name="Claros M.G."/>
            <person name="Gagnaire P.A."/>
            <person name="Manchado M."/>
        </authorList>
    </citation>
    <scope>NUCLEOTIDE SEQUENCE [LARGE SCALE GENOMIC DNA]</scope>
    <source>
        <strain evidence="1">Sse05_10M</strain>
    </source>
</reference>
<evidence type="ECO:0000313" key="1">
    <source>
        <dbReference type="EMBL" id="KAG7483134.1"/>
    </source>
</evidence>
<sequence length="56" mass="6439">MHVFTSNTEYRGSKQLSHTHACTHRQLLPPPLLVLKLCVWNFTNTQSTMYSSNCES</sequence>
<keyword evidence="2" id="KW-1185">Reference proteome</keyword>
<dbReference type="EMBL" id="JAGKHQ010000019">
    <property type="protein sequence ID" value="KAG7483134.1"/>
    <property type="molecule type" value="Genomic_DNA"/>
</dbReference>
<name>A0AAV6Q4Q3_SOLSE</name>
<evidence type="ECO:0000313" key="2">
    <source>
        <dbReference type="Proteomes" id="UP000693946"/>
    </source>
</evidence>
<comment type="caution">
    <text evidence="1">The sequence shown here is derived from an EMBL/GenBank/DDBJ whole genome shotgun (WGS) entry which is preliminary data.</text>
</comment>
<accession>A0AAV6Q4Q3</accession>
<gene>
    <name evidence="1" type="ORF">JOB18_039961</name>
</gene>
<dbReference type="AlphaFoldDB" id="A0AAV6Q4Q3"/>
<proteinExistence type="predicted"/>
<protein>
    <submittedName>
        <fullName evidence="1">Uncharacterized protein</fullName>
    </submittedName>
</protein>
<dbReference type="Proteomes" id="UP000693946">
    <property type="component" value="Linkage Group LG7"/>
</dbReference>